<name>A0ABP4ELI2_9ACTN</name>
<dbReference type="InterPro" id="IPR002838">
    <property type="entry name" value="AIM24"/>
</dbReference>
<dbReference type="PANTHER" id="PTHR38074">
    <property type="entry name" value="ALTERED INHERITANCE OF MITOCHONDRIA PROTEIN 24, MITOCHONDRIAL"/>
    <property type="match status" value="1"/>
</dbReference>
<comment type="caution">
    <text evidence="1">The sequence shown here is derived from an EMBL/GenBank/DDBJ whole genome shotgun (WGS) entry which is preliminary data.</text>
</comment>
<proteinExistence type="predicted"/>
<dbReference type="InterPro" id="IPR036983">
    <property type="entry name" value="AIM24_sf"/>
</dbReference>
<protein>
    <submittedName>
        <fullName evidence="1">AIM24 family protein</fullName>
    </submittedName>
</protein>
<dbReference type="RefSeq" id="WP_343996858.1">
    <property type="nucleotide sequence ID" value="NZ_BAAALG010000018.1"/>
</dbReference>
<accession>A0ABP4ELI2</accession>
<gene>
    <name evidence="1" type="ORF">GCM10009668_41660</name>
</gene>
<sequence length="237" mass="25225">MRSNLFTAESQPVLSEQRWAKQNDQAIRVGLGPDILATKGAMTSYRGQLAFHHEKSGGMAKLAKKIVTSEDVSLMRVSGQGEVWFGQDAGYVYTIDLENEGVSLNVRNLLAFDATLAWDIKRIKGAGIMAGNGLFNTTVTGSGTVAVSVVGKPVLFDCSAAPVAVDPNATVLWSSHLTPSINNSMNMSSALRGGSGEAIQYVFHGPGFVLVQAYEWKPVEEESKGGGIIGNALDLFS</sequence>
<dbReference type="Gene3D" id="3.60.160.10">
    <property type="entry name" value="Mitochondrial biogenesis AIM24"/>
    <property type="match status" value="1"/>
</dbReference>
<dbReference type="Pfam" id="PF01987">
    <property type="entry name" value="AIM24"/>
    <property type="match status" value="1"/>
</dbReference>
<reference evidence="2" key="1">
    <citation type="journal article" date="2019" name="Int. J. Syst. Evol. Microbiol.">
        <title>The Global Catalogue of Microorganisms (GCM) 10K type strain sequencing project: providing services to taxonomists for standard genome sequencing and annotation.</title>
        <authorList>
            <consortium name="The Broad Institute Genomics Platform"/>
            <consortium name="The Broad Institute Genome Sequencing Center for Infectious Disease"/>
            <person name="Wu L."/>
            <person name="Ma J."/>
        </authorList>
    </citation>
    <scope>NUCLEOTIDE SEQUENCE [LARGE SCALE GENOMIC DNA]</scope>
    <source>
        <strain evidence="2">JCM 13008</strain>
    </source>
</reference>
<dbReference type="PANTHER" id="PTHR38074:SF1">
    <property type="entry name" value="ALTERED INHERITANCE OF MITOCHONDRIA PROTEIN 24, MITOCHONDRIAL"/>
    <property type="match status" value="1"/>
</dbReference>
<organism evidence="1 2">
    <name type="scientific">Nocardioides dubius</name>
    <dbReference type="NCBI Taxonomy" id="317019"/>
    <lineage>
        <taxon>Bacteria</taxon>
        <taxon>Bacillati</taxon>
        <taxon>Actinomycetota</taxon>
        <taxon>Actinomycetes</taxon>
        <taxon>Propionibacteriales</taxon>
        <taxon>Nocardioidaceae</taxon>
        <taxon>Nocardioides</taxon>
    </lineage>
</organism>
<evidence type="ECO:0000313" key="2">
    <source>
        <dbReference type="Proteomes" id="UP001501581"/>
    </source>
</evidence>
<dbReference type="Proteomes" id="UP001501581">
    <property type="component" value="Unassembled WGS sequence"/>
</dbReference>
<dbReference type="EMBL" id="BAAALG010000018">
    <property type="protein sequence ID" value="GAA1114745.1"/>
    <property type="molecule type" value="Genomic_DNA"/>
</dbReference>
<dbReference type="SUPFAM" id="SSF51219">
    <property type="entry name" value="TRAP-like"/>
    <property type="match status" value="1"/>
</dbReference>
<evidence type="ECO:0000313" key="1">
    <source>
        <dbReference type="EMBL" id="GAA1114745.1"/>
    </source>
</evidence>
<dbReference type="InterPro" id="IPR016031">
    <property type="entry name" value="Trp_RNA-bd_attenuator-like_dom"/>
</dbReference>
<keyword evidence="2" id="KW-1185">Reference proteome</keyword>